<gene>
    <name evidence="8" type="ORF">FNF31_01081</name>
</gene>
<dbReference type="Gene3D" id="3.30.450.30">
    <property type="entry name" value="Dynein light chain 2a, cytoplasmic"/>
    <property type="match status" value="1"/>
</dbReference>
<dbReference type="GO" id="GO:0016020">
    <property type="term" value="C:membrane"/>
    <property type="evidence" value="ECO:0007669"/>
    <property type="project" value="UniProtKB-SubCell"/>
</dbReference>
<dbReference type="SUPFAM" id="SSF103196">
    <property type="entry name" value="Roadblock/LC7 domain"/>
    <property type="match status" value="1"/>
</dbReference>
<evidence type="ECO:0000256" key="6">
    <source>
        <dbReference type="SAM" id="MobiDB-lite"/>
    </source>
</evidence>
<dbReference type="Proteomes" id="UP000325113">
    <property type="component" value="Unassembled WGS sequence"/>
</dbReference>
<comment type="similarity">
    <text evidence="2">Belongs to the GAMAD family.</text>
</comment>
<accession>A0A5A8DP45</accession>
<evidence type="ECO:0000256" key="5">
    <source>
        <dbReference type="ARBA" id="ARBA00023136"/>
    </source>
</evidence>
<name>A0A5A8DP45_CAFRO</name>
<comment type="caution">
    <text evidence="8">The sequence shown here is derived from an EMBL/GenBank/DDBJ whole genome shotgun (WGS) entry which is preliminary data.</text>
</comment>
<evidence type="ECO:0000256" key="2">
    <source>
        <dbReference type="ARBA" id="ARBA00007191"/>
    </source>
</evidence>
<evidence type="ECO:0000313" key="8">
    <source>
        <dbReference type="EMBL" id="KAA0167195.1"/>
    </source>
</evidence>
<evidence type="ECO:0000256" key="1">
    <source>
        <dbReference type="ARBA" id="ARBA00004141"/>
    </source>
</evidence>
<comment type="subcellular location">
    <subcellularLocation>
        <location evidence="1">Membrane</location>
        <topology evidence="1">Multi-pass membrane protein</topology>
    </subcellularLocation>
</comment>
<protein>
    <recommendedName>
        <fullName evidence="7">Roadblock/LAMTOR2 domain-containing protein</fullName>
    </recommendedName>
</protein>
<dbReference type="PANTHER" id="PTHR10779">
    <property type="entry name" value="DYNEIN LIGHT CHAIN ROADBLOCK"/>
    <property type="match status" value="1"/>
</dbReference>
<dbReference type="SMART" id="SM00960">
    <property type="entry name" value="Robl_LC7"/>
    <property type="match status" value="1"/>
</dbReference>
<keyword evidence="4" id="KW-1133">Transmembrane helix</keyword>
<evidence type="ECO:0000259" key="7">
    <source>
        <dbReference type="SMART" id="SM00960"/>
    </source>
</evidence>
<dbReference type="AlphaFoldDB" id="A0A5A8DP45"/>
<dbReference type="EMBL" id="VLTM01000006">
    <property type="protein sequence ID" value="KAA0167195.1"/>
    <property type="molecule type" value="Genomic_DNA"/>
</dbReference>
<sequence length="445" mass="48166">MSAIEETLQRIQDSTDAFCIMDKDGNVLRHKNLTEAQALTVASAFFSVTHRAMHAVRDMDPEDSLSFVRIRMKTMEVIAAPGPNFLVLALQSWTPHSWAAMNCRQPAWLTTRPGDNEPSDLVKDIDRSVAARSALARREGEASFRAMELARAKLTDKDLPEDLAVPEPADIIDRTAAASIDALGAAAGASVAGLAMLSVGLPATVCAHGAMACGLTLFALRDVLWEEGTRSMGKAALGLEVSTWDGRIASHWQSLVRNLPVLVLPLWDVHPVAQQAFLLIVGFDIVSMVLTPDRRRIGDYMAATSCVTERPGRELRVMDLVERDELAAVEEAVSFIDPEALRTLQEGHEDDPVPLSAIAEAGGDIARMPDTKLLRRKAKRAVGPSIVLPGMMEARRQGTLGETKRRVQFVARSLDPDAPPPPPPPNASHAGAKEPQRQIGGGRGQ</sequence>
<feature type="compositionally biased region" description="Pro residues" evidence="6">
    <location>
        <begin position="417"/>
        <end position="426"/>
    </location>
</feature>
<feature type="domain" description="Roadblock/LAMTOR2" evidence="7">
    <location>
        <begin position="4"/>
        <end position="91"/>
    </location>
</feature>
<evidence type="ECO:0000256" key="3">
    <source>
        <dbReference type="ARBA" id="ARBA00022692"/>
    </source>
</evidence>
<evidence type="ECO:0000256" key="4">
    <source>
        <dbReference type="ARBA" id="ARBA00022989"/>
    </source>
</evidence>
<dbReference type="InterPro" id="IPR004942">
    <property type="entry name" value="Roadblock/LAMTOR2_dom"/>
</dbReference>
<keyword evidence="3" id="KW-0812">Transmembrane</keyword>
<dbReference type="InterPro" id="IPR010432">
    <property type="entry name" value="RDD"/>
</dbReference>
<evidence type="ECO:0000313" key="9">
    <source>
        <dbReference type="Proteomes" id="UP000325113"/>
    </source>
</evidence>
<dbReference type="Pfam" id="PF03259">
    <property type="entry name" value="Robl_LC7"/>
    <property type="match status" value="1"/>
</dbReference>
<feature type="region of interest" description="Disordered" evidence="6">
    <location>
        <begin position="394"/>
        <end position="445"/>
    </location>
</feature>
<dbReference type="Pfam" id="PF06271">
    <property type="entry name" value="RDD"/>
    <property type="match status" value="1"/>
</dbReference>
<proteinExistence type="inferred from homology"/>
<reference evidence="8 9" key="1">
    <citation type="submission" date="2019-07" db="EMBL/GenBank/DDBJ databases">
        <title>Genomes of Cafeteria roenbergensis.</title>
        <authorList>
            <person name="Fischer M.G."/>
            <person name="Hackl T."/>
            <person name="Roman M."/>
        </authorList>
    </citation>
    <scope>NUCLEOTIDE SEQUENCE [LARGE SCALE GENOMIC DNA]</scope>
    <source>
        <strain evidence="8 9">Cflag</strain>
    </source>
</reference>
<keyword evidence="5" id="KW-0472">Membrane</keyword>
<organism evidence="8 9">
    <name type="scientific">Cafeteria roenbergensis</name>
    <name type="common">Marine flagellate</name>
    <dbReference type="NCBI Taxonomy" id="33653"/>
    <lineage>
        <taxon>Eukaryota</taxon>
        <taxon>Sar</taxon>
        <taxon>Stramenopiles</taxon>
        <taxon>Bigyra</taxon>
        <taxon>Opalozoa</taxon>
        <taxon>Bicosoecida</taxon>
        <taxon>Cafeteriaceae</taxon>
        <taxon>Cafeteria</taxon>
    </lineage>
</organism>